<dbReference type="AlphaFoldDB" id="A0A821BWB9"/>
<evidence type="ECO:0000313" key="2">
    <source>
        <dbReference type="Proteomes" id="UP000663848"/>
    </source>
</evidence>
<name>A0A821BWB9_9BILA</name>
<reference evidence="1" key="1">
    <citation type="submission" date="2021-02" db="EMBL/GenBank/DDBJ databases">
        <authorList>
            <person name="Nowell W R."/>
        </authorList>
    </citation>
    <scope>NUCLEOTIDE SEQUENCE</scope>
</reference>
<protein>
    <submittedName>
        <fullName evidence="1">Uncharacterized protein</fullName>
    </submittedName>
</protein>
<accession>A0A821BWB9</accession>
<dbReference type="EMBL" id="CAJOBR010001357">
    <property type="protein sequence ID" value="CAF4601272.1"/>
    <property type="molecule type" value="Genomic_DNA"/>
</dbReference>
<feature type="non-terminal residue" evidence="1">
    <location>
        <position position="1"/>
    </location>
</feature>
<proteinExistence type="predicted"/>
<evidence type="ECO:0000313" key="1">
    <source>
        <dbReference type="EMBL" id="CAF4601272.1"/>
    </source>
</evidence>
<dbReference type="Proteomes" id="UP000663848">
    <property type="component" value="Unassembled WGS sequence"/>
</dbReference>
<gene>
    <name evidence="1" type="ORF">QYT958_LOCUS11567</name>
</gene>
<organism evidence="1 2">
    <name type="scientific">Rotaria socialis</name>
    <dbReference type="NCBI Taxonomy" id="392032"/>
    <lineage>
        <taxon>Eukaryota</taxon>
        <taxon>Metazoa</taxon>
        <taxon>Spiralia</taxon>
        <taxon>Gnathifera</taxon>
        <taxon>Rotifera</taxon>
        <taxon>Eurotatoria</taxon>
        <taxon>Bdelloidea</taxon>
        <taxon>Philodinida</taxon>
        <taxon>Philodinidae</taxon>
        <taxon>Rotaria</taxon>
    </lineage>
</organism>
<sequence length="75" mass="8418">MTESSMSIPIYEGSMVSVRSATPNTAKFRPITGLVKRKTESEPNWKSGELASKYQCLVCNSHLKFPIQFEDCGHH</sequence>
<comment type="caution">
    <text evidence="1">The sequence shown here is derived from an EMBL/GenBank/DDBJ whole genome shotgun (WGS) entry which is preliminary data.</text>
</comment>